<evidence type="ECO:0000256" key="1">
    <source>
        <dbReference type="SAM" id="MobiDB-lite"/>
    </source>
</evidence>
<organism evidence="2 3">
    <name type="scientific">Crucibulum laeve</name>
    <dbReference type="NCBI Taxonomy" id="68775"/>
    <lineage>
        <taxon>Eukaryota</taxon>
        <taxon>Fungi</taxon>
        <taxon>Dikarya</taxon>
        <taxon>Basidiomycota</taxon>
        <taxon>Agaricomycotina</taxon>
        <taxon>Agaricomycetes</taxon>
        <taxon>Agaricomycetidae</taxon>
        <taxon>Agaricales</taxon>
        <taxon>Agaricineae</taxon>
        <taxon>Nidulariaceae</taxon>
        <taxon>Crucibulum</taxon>
    </lineage>
</organism>
<dbReference type="Pfam" id="PF19086">
    <property type="entry name" value="Terpene_syn_C_2"/>
    <property type="match status" value="1"/>
</dbReference>
<dbReference type="STRING" id="68775.A0A5C3LM71"/>
<dbReference type="OrthoDB" id="3032649at2759"/>
<keyword evidence="3" id="KW-1185">Reference proteome</keyword>
<dbReference type="InterPro" id="IPR008949">
    <property type="entry name" value="Isoprenoid_synthase_dom_sf"/>
</dbReference>
<reference evidence="2 3" key="1">
    <citation type="journal article" date="2019" name="Nat. Ecol. Evol.">
        <title>Megaphylogeny resolves global patterns of mushroom evolution.</title>
        <authorList>
            <person name="Varga T."/>
            <person name="Krizsan K."/>
            <person name="Foldi C."/>
            <person name="Dima B."/>
            <person name="Sanchez-Garcia M."/>
            <person name="Sanchez-Ramirez S."/>
            <person name="Szollosi G.J."/>
            <person name="Szarkandi J.G."/>
            <person name="Papp V."/>
            <person name="Albert L."/>
            <person name="Andreopoulos W."/>
            <person name="Angelini C."/>
            <person name="Antonin V."/>
            <person name="Barry K.W."/>
            <person name="Bougher N.L."/>
            <person name="Buchanan P."/>
            <person name="Buyck B."/>
            <person name="Bense V."/>
            <person name="Catcheside P."/>
            <person name="Chovatia M."/>
            <person name="Cooper J."/>
            <person name="Damon W."/>
            <person name="Desjardin D."/>
            <person name="Finy P."/>
            <person name="Geml J."/>
            <person name="Haridas S."/>
            <person name="Hughes K."/>
            <person name="Justo A."/>
            <person name="Karasinski D."/>
            <person name="Kautmanova I."/>
            <person name="Kiss B."/>
            <person name="Kocsube S."/>
            <person name="Kotiranta H."/>
            <person name="LaButti K.M."/>
            <person name="Lechner B.E."/>
            <person name="Liimatainen K."/>
            <person name="Lipzen A."/>
            <person name="Lukacs Z."/>
            <person name="Mihaltcheva S."/>
            <person name="Morgado L.N."/>
            <person name="Niskanen T."/>
            <person name="Noordeloos M.E."/>
            <person name="Ohm R.A."/>
            <person name="Ortiz-Santana B."/>
            <person name="Ovrebo C."/>
            <person name="Racz N."/>
            <person name="Riley R."/>
            <person name="Savchenko A."/>
            <person name="Shiryaev A."/>
            <person name="Soop K."/>
            <person name="Spirin V."/>
            <person name="Szebenyi C."/>
            <person name="Tomsovsky M."/>
            <person name="Tulloss R.E."/>
            <person name="Uehling J."/>
            <person name="Grigoriev I.V."/>
            <person name="Vagvolgyi C."/>
            <person name="Papp T."/>
            <person name="Martin F.M."/>
            <person name="Miettinen O."/>
            <person name="Hibbett D.S."/>
            <person name="Nagy L.G."/>
        </authorList>
    </citation>
    <scope>NUCLEOTIDE SEQUENCE [LARGE SCALE GENOMIC DNA]</scope>
    <source>
        <strain evidence="2 3">CBS 166.37</strain>
    </source>
</reference>
<dbReference type="Gene3D" id="1.10.600.10">
    <property type="entry name" value="Farnesyl Diphosphate Synthase"/>
    <property type="match status" value="1"/>
</dbReference>
<proteinExistence type="predicted"/>
<dbReference type="SUPFAM" id="SSF48576">
    <property type="entry name" value="Terpenoid synthases"/>
    <property type="match status" value="1"/>
</dbReference>
<name>A0A5C3LM71_9AGAR</name>
<evidence type="ECO:0000313" key="3">
    <source>
        <dbReference type="Proteomes" id="UP000308652"/>
    </source>
</evidence>
<feature type="region of interest" description="Disordered" evidence="1">
    <location>
        <begin position="1"/>
        <end position="20"/>
    </location>
</feature>
<protein>
    <submittedName>
        <fullName evidence="2">Isoprenoid synthase domain-containing protein</fullName>
    </submittedName>
</protein>
<sequence>MTDEFHPSSAPPSTSIYHEGTMKPSFKSRFPCIRREDDFVSATSTRVCQYFAENWPWKSSTERDRFADQGIDMWPAFSFHDMPDDRLECVCLCSALAFLFDDMFESRSPDEMKQVFVRFEGLLMGTVLPASGDKFERVIFEISTLLRGNRKTDPFGLGEKYCEETLRWAKGSVRNQLSSKPHYSDLTEYLKDRFTDGGLWWTLSMLNWAYDTPIPQHLEDDPNIRELQIIFGSYSLLVNDIYSYRKELIEARMQGDNIENNLVSATPVAMRVWNCSADEAINHIESHIRWIEEHSFPEIEAKLKAGYTGNDLKFLEKYVERIKLIAGGNAVWSEWCGRYNRF</sequence>
<gene>
    <name evidence="2" type="ORF">BDQ12DRAFT_763698</name>
</gene>
<accession>A0A5C3LM71</accession>
<dbReference type="Proteomes" id="UP000308652">
    <property type="component" value="Unassembled WGS sequence"/>
</dbReference>
<dbReference type="AlphaFoldDB" id="A0A5C3LM71"/>
<evidence type="ECO:0000313" key="2">
    <source>
        <dbReference type="EMBL" id="TFK34269.1"/>
    </source>
</evidence>
<dbReference type="EMBL" id="ML213634">
    <property type="protein sequence ID" value="TFK34269.1"/>
    <property type="molecule type" value="Genomic_DNA"/>
</dbReference>